<accession>A0A4C1W3I8</accession>
<evidence type="ECO:0000313" key="2">
    <source>
        <dbReference type="EMBL" id="GBP45122.1"/>
    </source>
</evidence>
<sequence length="108" mass="12200">MSTVRLEQKERAEDRPKRGGERGWGERPPAARLDAGMQRRHRGSVNERLFTSHGKCTPTSRRGILTTFSVFLKKIDHSLRGTSPVHHFGELFSCTTPGNFSRAPLQLD</sequence>
<evidence type="ECO:0000256" key="1">
    <source>
        <dbReference type="SAM" id="MobiDB-lite"/>
    </source>
</evidence>
<comment type="caution">
    <text evidence="2">The sequence shown here is derived from an EMBL/GenBank/DDBJ whole genome shotgun (WGS) entry which is preliminary data.</text>
</comment>
<dbReference type="AlphaFoldDB" id="A0A4C1W3I8"/>
<feature type="region of interest" description="Disordered" evidence="1">
    <location>
        <begin position="1"/>
        <end position="42"/>
    </location>
</feature>
<dbReference type="Proteomes" id="UP000299102">
    <property type="component" value="Unassembled WGS sequence"/>
</dbReference>
<protein>
    <submittedName>
        <fullName evidence="2">Uncharacterized protein</fullName>
    </submittedName>
</protein>
<reference evidence="2 3" key="1">
    <citation type="journal article" date="2019" name="Commun. Biol.">
        <title>The bagworm genome reveals a unique fibroin gene that provides high tensile strength.</title>
        <authorList>
            <person name="Kono N."/>
            <person name="Nakamura H."/>
            <person name="Ohtoshi R."/>
            <person name="Tomita M."/>
            <person name="Numata K."/>
            <person name="Arakawa K."/>
        </authorList>
    </citation>
    <scope>NUCLEOTIDE SEQUENCE [LARGE SCALE GENOMIC DNA]</scope>
</reference>
<name>A0A4C1W3I8_EUMVA</name>
<feature type="compositionally biased region" description="Basic and acidic residues" evidence="1">
    <location>
        <begin position="1"/>
        <end position="25"/>
    </location>
</feature>
<proteinExistence type="predicted"/>
<dbReference type="EMBL" id="BGZK01000464">
    <property type="protein sequence ID" value="GBP45122.1"/>
    <property type="molecule type" value="Genomic_DNA"/>
</dbReference>
<organism evidence="2 3">
    <name type="scientific">Eumeta variegata</name>
    <name type="common">Bagworm moth</name>
    <name type="synonym">Eumeta japonica</name>
    <dbReference type="NCBI Taxonomy" id="151549"/>
    <lineage>
        <taxon>Eukaryota</taxon>
        <taxon>Metazoa</taxon>
        <taxon>Ecdysozoa</taxon>
        <taxon>Arthropoda</taxon>
        <taxon>Hexapoda</taxon>
        <taxon>Insecta</taxon>
        <taxon>Pterygota</taxon>
        <taxon>Neoptera</taxon>
        <taxon>Endopterygota</taxon>
        <taxon>Lepidoptera</taxon>
        <taxon>Glossata</taxon>
        <taxon>Ditrysia</taxon>
        <taxon>Tineoidea</taxon>
        <taxon>Psychidae</taxon>
        <taxon>Oiketicinae</taxon>
        <taxon>Eumeta</taxon>
    </lineage>
</organism>
<gene>
    <name evidence="2" type="ORF">EVAR_33227_1</name>
</gene>
<evidence type="ECO:0000313" key="3">
    <source>
        <dbReference type="Proteomes" id="UP000299102"/>
    </source>
</evidence>
<keyword evidence="3" id="KW-1185">Reference proteome</keyword>